<gene>
    <name evidence="2" type="ordered locus">T1E_2902</name>
</gene>
<evidence type="ECO:0000256" key="1">
    <source>
        <dbReference type="SAM" id="MobiDB-lite"/>
    </source>
</evidence>
<accession>I7C6I8</accession>
<dbReference type="Proteomes" id="UP000006503">
    <property type="component" value="Chromosome"/>
</dbReference>
<sequence>MIESLNNLIFESNLQRNDLIKLTGLTEKIYEKAMKDIQEYKNLSYETKRDQLKERTSKKLRIATFLYANSEYDENNIKSEIHTISVYELARLQKKPVKETQDDYLLLTSGLRKQFIEKYGDEISQIQKAALKRTPKPIDPTPSNQDDIKPDVRVP</sequence>
<dbReference type="HOGENOM" id="CLU_1693989_0_0_6"/>
<dbReference type="KEGG" id="ppx:T1E_2902"/>
<protein>
    <submittedName>
        <fullName evidence="2">Uncharacterized protein</fullName>
    </submittedName>
</protein>
<dbReference type="AlphaFoldDB" id="I7C6I8"/>
<dbReference type="EMBL" id="CP003734">
    <property type="protein sequence ID" value="AFO48741.1"/>
    <property type="molecule type" value="Genomic_DNA"/>
</dbReference>
<evidence type="ECO:0000313" key="2">
    <source>
        <dbReference type="EMBL" id="AFO48741.1"/>
    </source>
</evidence>
<proteinExistence type="predicted"/>
<feature type="region of interest" description="Disordered" evidence="1">
    <location>
        <begin position="131"/>
        <end position="155"/>
    </location>
</feature>
<name>I7C6I8_PSEPT</name>
<reference evidence="3" key="1">
    <citation type="journal article" date="2013" name="Microb. Biotechnol.">
        <title>Metabolic potential of the organic-solvent tolerant Pseudomonas putida DOT-T1E deduced from its annotated genome.</title>
        <authorList>
            <person name="Udaondo Z."/>
            <person name="Molina L."/>
            <person name="Daniels C."/>
            <person name="Gomez M.J."/>
            <person name="Molina-Henares M.A."/>
            <person name="Matilla M.A."/>
            <person name="Roca A."/>
            <person name="Fernandez M."/>
            <person name="Duque E."/>
            <person name="Segura A."/>
            <person name="Ramos J.L."/>
        </authorList>
    </citation>
    <scope>NUCLEOTIDE SEQUENCE [LARGE SCALE GENOMIC DNA]</scope>
    <source>
        <strain evidence="3">DOT-T1E</strain>
    </source>
</reference>
<evidence type="ECO:0000313" key="3">
    <source>
        <dbReference type="Proteomes" id="UP000006503"/>
    </source>
</evidence>
<organism evidence="2 3">
    <name type="scientific">Pseudomonas putida (strain DOT-T1E)</name>
    <dbReference type="NCBI Taxonomy" id="1196325"/>
    <lineage>
        <taxon>Bacteria</taxon>
        <taxon>Pseudomonadati</taxon>
        <taxon>Pseudomonadota</taxon>
        <taxon>Gammaproteobacteria</taxon>
        <taxon>Pseudomonadales</taxon>
        <taxon>Pseudomonadaceae</taxon>
        <taxon>Pseudomonas</taxon>
    </lineage>
</organism>
<feature type="compositionally biased region" description="Basic and acidic residues" evidence="1">
    <location>
        <begin position="146"/>
        <end position="155"/>
    </location>
</feature>